<dbReference type="PANTHER" id="PTHR47074">
    <property type="entry name" value="BNAC02G40300D PROTEIN"/>
    <property type="match status" value="1"/>
</dbReference>
<sequence length="202" mass="23294">MDSVDKVKDDRDLWFPAHLVTEHMEREEATDEVISEEIWKPPYSGFYKCNVGGIWDKKKSIGGCAWVLRDEHGRVLLHSRRSFANLKSKEDVMIHSFLWSIESMADLHFSNVVFAIEALDLIKAVNKPGEWPAFTNQSDRLLSALEPIIGWKCLYEYPAANRGADLFAQSAIRVVFSQSYLALSFPEWLRYLFESEMVHSSF</sequence>
<dbReference type="InterPro" id="IPR052929">
    <property type="entry name" value="RNase_H-like_EbsB-rel"/>
</dbReference>
<evidence type="ECO:0000313" key="3">
    <source>
        <dbReference type="Proteomes" id="UP001558713"/>
    </source>
</evidence>
<keyword evidence="3" id="KW-1185">Reference proteome</keyword>
<feature type="domain" description="RNase H type-1" evidence="1">
    <location>
        <begin position="50"/>
        <end position="169"/>
    </location>
</feature>
<proteinExistence type="predicted"/>
<gene>
    <name evidence="2" type="ORF">V5N11_016974</name>
</gene>
<dbReference type="AlphaFoldDB" id="A0ABD1B8D4"/>
<protein>
    <recommendedName>
        <fullName evidence="1">RNase H type-1 domain-containing protein</fullName>
    </recommendedName>
</protein>
<dbReference type="Proteomes" id="UP001558713">
    <property type="component" value="Unassembled WGS sequence"/>
</dbReference>
<dbReference type="PANTHER" id="PTHR47074:SF49">
    <property type="entry name" value="POLYNUCLEOTIDYL TRANSFERASE, RIBONUCLEASE H-LIKE SUPERFAMILY PROTEIN"/>
    <property type="match status" value="1"/>
</dbReference>
<evidence type="ECO:0000313" key="2">
    <source>
        <dbReference type="EMBL" id="KAL1215207.1"/>
    </source>
</evidence>
<comment type="caution">
    <text evidence="2">The sequence shown here is derived from an EMBL/GenBank/DDBJ whole genome shotgun (WGS) entry which is preliminary data.</text>
</comment>
<accession>A0ABD1B8D4</accession>
<reference evidence="2 3" key="1">
    <citation type="submission" date="2024-04" db="EMBL/GenBank/DDBJ databases">
        <title>Genome assembly C_amara_ONT_v2.</title>
        <authorList>
            <person name="Yant L."/>
            <person name="Moore C."/>
            <person name="Slenker M."/>
        </authorList>
    </citation>
    <scope>NUCLEOTIDE SEQUENCE [LARGE SCALE GENOMIC DNA]</scope>
    <source>
        <tissue evidence="2">Leaf</tissue>
    </source>
</reference>
<organism evidence="2 3">
    <name type="scientific">Cardamine amara subsp. amara</name>
    <dbReference type="NCBI Taxonomy" id="228776"/>
    <lineage>
        <taxon>Eukaryota</taxon>
        <taxon>Viridiplantae</taxon>
        <taxon>Streptophyta</taxon>
        <taxon>Embryophyta</taxon>
        <taxon>Tracheophyta</taxon>
        <taxon>Spermatophyta</taxon>
        <taxon>Magnoliopsida</taxon>
        <taxon>eudicotyledons</taxon>
        <taxon>Gunneridae</taxon>
        <taxon>Pentapetalae</taxon>
        <taxon>rosids</taxon>
        <taxon>malvids</taxon>
        <taxon>Brassicales</taxon>
        <taxon>Brassicaceae</taxon>
        <taxon>Cardamineae</taxon>
        <taxon>Cardamine</taxon>
    </lineage>
</organism>
<dbReference type="Pfam" id="PF13456">
    <property type="entry name" value="RVT_3"/>
    <property type="match status" value="1"/>
</dbReference>
<dbReference type="EMBL" id="JBANAX010000290">
    <property type="protein sequence ID" value="KAL1215207.1"/>
    <property type="molecule type" value="Genomic_DNA"/>
</dbReference>
<dbReference type="InterPro" id="IPR002156">
    <property type="entry name" value="RNaseH_domain"/>
</dbReference>
<name>A0ABD1B8D4_CARAN</name>
<evidence type="ECO:0000259" key="1">
    <source>
        <dbReference type="Pfam" id="PF13456"/>
    </source>
</evidence>